<sequence>MFACSMAFKEVASSYICRSAVPLIFSQLQTLNQDDEEKTESDTYDDPPNMDNWRCFTPLLKCFKRLLKCVDANNPTDYCVETVYSSILGAIALSQYGDR</sequence>
<dbReference type="InterPro" id="IPR026736">
    <property type="entry name" value="Virilizer"/>
</dbReference>
<dbReference type="PANTHER" id="PTHR23185:SF0">
    <property type="entry name" value="PROTEIN VIRILIZER HOMOLOG"/>
    <property type="match status" value="1"/>
</dbReference>
<accession>A0A9R0ZHG5</accession>
<evidence type="ECO:0000313" key="2">
    <source>
        <dbReference type="Proteomes" id="UP000324705"/>
    </source>
</evidence>
<keyword evidence="2" id="KW-1185">Reference proteome</keyword>
<dbReference type="AlphaFoldDB" id="A0A9R0ZHG5"/>
<name>A0A9R0ZHG5_TRITD</name>
<dbReference type="PANTHER" id="PTHR23185">
    <property type="entry name" value="PROTEIN VIRILIZER HOMOLOG"/>
    <property type="match status" value="1"/>
</dbReference>
<organism evidence="1 2">
    <name type="scientific">Triticum turgidum subsp. durum</name>
    <name type="common">Durum wheat</name>
    <name type="synonym">Triticum durum</name>
    <dbReference type="NCBI Taxonomy" id="4567"/>
    <lineage>
        <taxon>Eukaryota</taxon>
        <taxon>Viridiplantae</taxon>
        <taxon>Streptophyta</taxon>
        <taxon>Embryophyta</taxon>
        <taxon>Tracheophyta</taxon>
        <taxon>Spermatophyta</taxon>
        <taxon>Magnoliopsida</taxon>
        <taxon>Liliopsida</taxon>
        <taxon>Poales</taxon>
        <taxon>Poaceae</taxon>
        <taxon>BOP clade</taxon>
        <taxon>Pooideae</taxon>
        <taxon>Triticodae</taxon>
        <taxon>Triticeae</taxon>
        <taxon>Triticinae</taxon>
        <taxon>Triticum</taxon>
    </lineage>
</organism>
<dbReference type="EMBL" id="LT934123">
    <property type="protein sequence ID" value="VAI76904.1"/>
    <property type="molecule type" value="Genomic_DNA"/>
</dbReference>
<dbReference type="Proteomes" id="UP000324705">
    <property type="component" value="Chromosome 7A"/>
</dbReference>
<evidence type="ECO:0000313" key="1">
    <source>
        <dbReference type="EMBL" id="VAI76904.1"/>
    </source>
</evidence>
<gene>
    <name evidence="1" type="ORF">TRITD_7Av1G180450</name>
</gene>
<dbReference type="GO" id="GO:0003723">
    <property type="term" value="F:RNA binding"/>
    <property type="evidence" value="ECO:0007669"/>
    <property type="project" value="TreeGrafter"/>
</dbReference>
<proteinExistence type="predicted"/>
<protein>
    <submittedName>
        <fullName evidence="1">Uncharacterized protein</fullName>
    </submittedName>
</protein>
<dbReference type="Gramene" id="TRITD7Av1G180450.13">
    <property type="protein sequence ID" value="TRITD7Av1G180450.13"/>
    <property type="gene ID" value="TRITD7Av1G180450"/>
</dbReference>
<dbReference type="GO" id="GO:0036396">
    <property type="term" value="C:RNA N6-methyladenosine methyltransferase complex"/>
    <property type="evidence" value="ECO:0007669"/>
    <property type="project" value="TreeGrafter"/>
</dbReference>
<reference evidence="1 2" key="1">
    <citation type="submission" date="2017-09" db="EMBL/GenBank/DDBJ databases">
        <authorList>
            <consortium name="International Durum Wheat Genome Sequencing Consortium (IDWGSC)"/>
            <person name="Milanesi L."/>
        </authorList>
    </citation>
    <scope>NUCLEOTIDE SEQUENCE [LARGE SCALE GENOMIC DNA]</scope>
    <source>
        <strain evidence="2">cv. Svevo</strain>
    </source>
</reference>